<organism evidence="1 2">
    <name type="scientific">Leersia perrieri</name>
    <dbReference type="NCBI Taxonomy" id="77586"/>
    <lineage>
        <taxon>Eukaryota</taxon>
        <taxon>Viridiplantae</taxon>
        <taxon>Streptophyta</taxon>
        <taxon>Embryophyta</taxon>
        <taxon>Tracheophyta</taxon>
        <taxon>Spermatophyta</taxon>
        <taxon>Magnoliopsida</taxon>
        <taxon>Liliopsida</taxon>
        <taxon>Poales</taxon>
        <taxon>Poaceae</taxon>
        <taxon>BOP clade</taxon>
        <taxon>Oryzoideae</taxon>
        <taxon>Oryzeae</taxon>
        <taxon>Oryzinae</taxon>
        <taxon>Leersia</taxon>
    </lineage>
</organism>
<dbReference type="HOGENOM" id="CLU_2515895_0_0_1"/>
<dbReference type="Proteomes" id="UP000032180">
    <property type="component" value="Chromosome 10"/>
</dbReference>
<evidence type="ECO:0000313" key="2">
    <source>
        <dbReference type="Proteomes" id="UP000032180"/>
    </source>
</evidence>
<sequence length="85" mass="9214">MATSAVAKRAATGATVAGVGIAEAKAAEHRIRRHLQGDRLYHHLGHHCWAGEAKDFISIVETASPSLSLLLLHGGFCSVWLSRRW</sequence>
<evidence type="ECO:0000313" key="1">
    <source>
        <dbReference type="EnsemblPlants" id="LPERR10G08400.1"/>
    </source>
</evidence>
<protein>
    <submittedName>
        <fullName evidence="1">Uncharacterized protein</fullName>
    </submittedName>
</protein>
<accession>A0A0D9XK55</accession>
<dbReference type="Gramene" id="LPERR10G08400.1">
    <property type="protein sequence ID" value="LPERR10G08400.1"/>
    <property type="gene ID" value="LPERR10G08400"/>
</dbReference>
<keyword evidence="2" id="KW-1185">Reference proteome</keyword>
<reference evidence="1" key="3">
    <citation type="submission" date="2015-04" db="UniProtKB">
        <authorList>
            <consortium name="EnsemblPlants"/>
        </authorList>
    </citation>
    <scope>IDENTIFICATION</scope>
</reference>
<dbReference type="AlphaFoldDB" id="A0A0D9XK55"/>
<proteinExistence type="predicted"/>
<reference evidence="1 2" key="1">
    <citation type="submission" date="2012-08" db="EMBL/GenBank/DDBJ databases">
        <title>Oryza genome evolution.</title>
        <authorList>
            <person name="Wing R.A."/>
        </authorList>
    </citation>
    <scope>NUCLEOTIDE SEQUENCE</scope>
</reference>
<reference evidence="2" key="2">
    <citation type="submission" date="2013-12" db="EMBL/GenBank/DDBJ databases">
        <authorList>
            <person name="Yu Y."/>
            <person name="Lee S."/>
            <person name="de Baynast K."/>
            <person name="Wissotski M."/>
            <person name="Liu L."/>
            <person name="Talag J."/>
            <person name="Goicoechea J."/>
            <person name="Angelova A."/>
            <person name="Jetty R."/>
            <person name="Kudrna D."/>
            <person name="Golser W."/>
            <person name="Rivera L."/>
            <person name="Zhang J."/>
            <person name="Wing R."/>
        </authorList>
    </citation>
    <scope>NUCLEOTIDE SEQUENCE</scope>
</reference>
<name>A0A0D9XK55_9ORYZ</name>
<dbReference type="EnsemblPlants" id="LPERR10G08400.1">
    <property type="protein sequence ID" value="LPERR10G08400.1"/>
    <property type="gene ID" value="LPERR10G08400"/>
</dbReference>